<sequence length="144" mass="16796">MAKKISNFLVVLTCLTNFLITPSYTCWTPFRWSILITNGIPNSTISVHVQSKDDDLGFHNITYNNGYSMFFCENLIHTTLFWGDFSYGQKSASFHVFDVKVSDFVSGRAFKLNHVYWLFKDDGYYLSKRFKAFNDPAWVKQGKW</sequence>
<dbReference type="EMBL" id="MNCJ02000321">
    <property type="protein sequence ID" value="KAF5803629.1"/>
    <property type="molecule type" value="Genomic_DNA"/>
</dbReference>
<evidence type="ECO:0000313" key="8">
    <source>
        <dbReference type="Proteomes" id="UP000215914"/>
    </source>
</evidence>
<proteinExistence type="inferred from homology"/>
<keyword evidence="8" id="KW-1185">Reference proteome</keyword>
<protein>
    <recommendedName>
        <fullName evidence="6">S-protein homolog</fullName>
    </recommendedName>
</protein>
<dbReference type="AlphaFoldDB" id="A0A9K3NKK1"/>
<dbReference type="Gramene" id="mRNA:HanXRQr2_Chr06g0273621">
    <property type="protein sequence ID" value="CDS:HanXRQr2_Chr06g0273621.1"/>
    <property type="gene ID" value="HanXRQr2_Chr06g0273621"/>
</dbReference>
<gene>
    <name evidence="7" type="ORF">HanXRQr2_Chr06g0273621</name>
</gene>
<comment type="caution">
    <text evidence="7">The sequence shown here is derived from an EMBL/GenBank/DDBJ whole genome shotgun (WGS) entry which is preliminary data.</text>
</comment>
<dbReference type="PANTHER" id="PTHR31232">
    <property type="match status" value="1"/>
</dbReference>
<evidence type="ECO:0000256" key="3">
    <source>
        <dbReference type="ARBA" id="ARBA00022471"/>
    </source>
</evidence>
<feature type="chain" id="PRO_5039961818" description="S-protein homolog" evidence="6">
    <location>
        <begin position="26"/>
        <end position="144"/>
    </location>
</feature>
<comment type="subcellular location">
    <subcellularLocation>
        <location evidence="1 6">Secreted</location>
    </subcellularLocation>
</comment>
<feature type="signal peptide" evidence="6">
    <location>
        <begin position="1"/>
        <end position="25"/>
    </location>
</feature>
<dbReference type="GO" id="GO:0005576">
    <property type="term" value="C:extracellular region"/>
    <property type="evidence" value="ECO:0007669"/>
    <property type="project" value="UniProtKB-SubCell"/>
</dbReference>
<dbReference type="PANTHER" id="PTHR31232:SF172">
    <property type="entry name" value="S-PROTEIN HOMOLOG"/>
    <property type="match status" value="1"/>
</dbReference>
<dbReference type="InterPro" id="IPR010264">
    <property type="entry name" value="Self-incomp_S1"/>
</dbReference>
<keyword evidence="4 6" id="KW-0964">Secreted</keyword>
<evidence type="ECO:0000256" key="2">
    <source>
        <dbReference type="ARBA" id="ARBA00005581"/>
    </source>
</evidence>
<reference evidence="7" key="1">
    <citation type="journal article" date="2017" name="Nature">
        <title>The sunflower genome provides insights into oil metabolism, flowering and Asterid evolution.</title>
        <authorList>
            <person name="Badouin H."/>
            <person name="Gouzy J."/>
            <person name="Grassa C.J."/>
            <person name="Murat F."/>
            <person name="Staton S.E."/>
            <person name="Cottret L."/>
            <person name="Lelandais-Briere C."/>
            <person name="Owens G.L."/>
            <person name="Carrere S."/>
            <person name="Mayjonade B."/>
            <person name="Legrand L."/>
            <person name="Gill N."/>
            <person name="Kane N.C."/>
            <person name="Bowers J.E."/>
            <person name="Hubner S."/>
            <person name="Bellec A."/>
            <person name="Berard A."/>
            <person name="Berges H."/>
            <person name="Blanchet N."/>
            <person name="Boniface M.C."/>
            <person name="Brunel D."/>
            <person name="Catrice O."/>
            <person name="Chaidir N."/>
            <person name="Claudel C."/>
            <person name="Donnadieu C."/>
            <person name="Faraut T."/>
            <person name="Fievet G."/>
            <person name="Helmstetter N."/>
            <person name="King M."/>
            <person name="Knapp S.J."/>
            <person name="Lai Z."/>
            <person name="Le Paslier M.C."/>
            <person name="Lippi Y."/>
            <person name="Lorenzon L."/>
            <person name="Mandel J.R."/>
            <person name="Marage G."/>
            <person name="Marchand G."/>
            <person name="Marquand E."/>
            <person name="Bret-Mestries E."/>
            <person name="Morien E."/>
            <person name="Nambeesan S."/>
            <person name="Nguyen T."/>
            <person name="Pegot-Espagnet P."/>
            <person name="Pouilly N."/>
            <person name="Raftis F."/>
            <person name="Sallet E."/>
            <person name="Schiex T."/>
            <person name="Thomas J."/>
            <person name="Vandecasteele C."/>
            <person name="Vares D."/>
            <person name="Vear F."/>
            <person name="Vautrin S."/>
            <person name="Crespi M."/>
            <person name="Mangin B."/>
            <person name="Burke J.M."/>
            <person name="Salse J."/>
            <person name="Munos S."/>
            <person name="Vincourt P."/>
            <person name="Rieseberg L.H."/>
            <person name="Langlade N.B."/>
        </authorList>
    </citation>
    <scope>NUCLEOTIDE SEQUENCE</scope>
    <source>
        <tissue evidence="7">Leaves</tissue>
    </source>
</reference>
<dbReference type="Proteomes" id="UP000215914">
    <property type="component" value="Unassembled WGS sequence"/>
</dbReference>
<dbReference type="GO" id="GO:0060320">
    <property type="term" value="P:rejection of self pollen"/>
    <property type="evidence" value="ECO:0007669"/>
    <property type="project" value="UniProtKB-KW"/>
</dbReference>
<keyword evidence="5 6" id="KW-0732">Signal</keyword>
<name>A0A9K3NKK1_HELAN</name>
<evidence type="ECO:0000256" key="1">
    <source>
        <dbReference type="ARBA" id="ARBA00004613"/>
    </source>
</evidence>
<evidence type="ECO:0000256" key="5">
    <source>
        <dbReference type="ARBA" id="ARBA00022729"/>
    </source>
</evidence>
<comment type="similarity">
    <text evidence="2 6">Belongs to the plant self-incompatibility (S1) protein family.</text>
</comment>
<evidence type="ECO:0000313" key="7">
    <source>
        <dbReference type="EMBL" id="KAF5803629.1"/>
    </source>
</evidence>
<dbReference type="Pfam" id="PF05938">
    <property type="entry name" value="Self-incomp_S1"/>
    <property type="match status" value="1"/>
</dbReference>
<organism evidence="7 8">
    <name type="scientific">Helianthus annuus</name>
    <name type="common">Common sunflower</name>
    <dbReference type="NCBI Taxonomy" id="4232"/>
    <lineage>
        <taxon>Eukaryota</taxon>
        <taxon>Viridiplantae</taxon>
        <taxon>Streptophyta</taxon>
        <taxon>Embryophyta</taxon>
        <taxon>Tracheophyta</taxon>
        <taxon>Spermatophyta</taxon>
        <taxon>Magnoliopsida</taxon>
        <taxon>eudicotyledons</taxon>
        <taxon>Gunneridae</taxon>
        <taxon>Pentapetalae</taxon>
        <taxon>asterids</taxon>
        <taxon>campanulids</taxon>
        <taxon>Asterales</taxon>
        <taxon>Asteraceae</taxon>
        <taxon>Asteroideae</taxon>
        <taxon>Heliantheae alliance</taxon>
        <taxon>Heliantheae</taxon>
        <taxon>Helianthus</taxon>
    </lineage>
</organism>
<evidence type="ECO:0000256" key="4">
    <source>
        <dbReference type="ARBA" id="ARBA00022525"/>
    </source>
</evidence>
<reference evidence="7" key="2">
    <citation type="submission" date="2020-06" db="EMBL/GenBank/DDBJ databases">
        <title>Helianthus annuus Genome sequencing and assembly Release 2.</title>
        <authorList>
            <person name="Gouzy J."/>
            <person name="Langlade N."/>
            <person name="Munos S."/>
        </authorList>
    </citation>
    <scope>NUCLEOTIDE SEQUENCE</scope>
    <source>
        <tissue evidence="7">Leaves</tissue>
    </source>
</reference>
<keyword evidence="3 6" id="KW-0713">Self-incompatibility</keyword>
<evidence type="ECO:0000256" key="6">
    <source>
        <dbReference type="RuleBase" id="RU367044"/>
    </source>
</evidence>
<accession>A0A9K3NKK1</accession>